<comment type="caution">
    <text evidence="2">The sequence shown here is derived from an EMBL/GenBank/DDBJ whole genome shotgun (WGS) entry which is preliminary data.</text>
</comment>
<accession>A0A448XCS6</accession>
<evidence type="ECO:0000256" key="1">
    <source>
        <dbReference type="SAM" id="Phobius"/>
    </source>
</evidence>
<gene>
    <name evidence="2" type="ORF">PXEA_LOCUS26998</name>
</gene>
<dbReference type="Proteomes" id="UP000784294">
    <property type="component" value="Unassembled WGS sequence"/>
</dbReference>
<keyword evidence="3" id="KW-1185">Reference proteome</keyword>
<sequence length="124" mass="13285">MSILNFSKAAGSSVSWAMGYVALATGQLPSQSPKVSLSTEAFVPLIILAIVIVVLGIIIGLLLFRHYCCSSMNSTTATTMPTNTLDYMNTQIGLHETGQSESCSTYPSILRLHSEGRSEKLTRG</sequence>
<proteinExistence type="predicted"/>
<evidence type="ECO:0000313" key="2">
    <source>
        <dbReference type="EMBL" id="VEL33558.1"/>
    </source>
</evidence>
<keyword evidence="1" id="KW-0812">Transmembrane</keyword>
<organism evidence="2 3">
    <name type="scientific">Protopolystoma xenopodis</name>
    <dbReference type="NCBI Taxonomy" id="117903"/>
    <lineage>
        <taxon>Eukaryota</taxon>
        <taxon>Metazoa</taxon>
        <taxon>Spiralia</taxon>
        <taxon>Lophotrochozoa</taxon>
        <taxon>Platyhelminthes</taxon>
        <taxon>Monogenea</taxon>
        <taxon>Polyopisthocotylea</taxon>
        <taxon>Polystomatidea</taxon>
        <taxon>Polystomatidae</taxon>
        <taxon>Protopolystoma</taxon>
    </lineage>
</organism>
<dbReference type="AlphaFoldDB" id="A0A448XCS6"/>
<protein>
    <submittedName>
        <fullName evidence="2">Uncharacterized protein</fullName>
    </submittedName>
</protein>
<feature type="transmembrane region" description="Helical" evidence="1">
    <location>
        <begin position="41"/>
        <end position="64"/>
    </location>
</feature>
<keyword evidence="1" id="KW-1133">Transmembrane helix</keyword>
<dbReference type="EMBL" id="CAAALY010246000">
    <property type="protein sequence ID" value="VEL33558.1"/>
    <property type="molecule type" value="Genomic_DNA"/>
</dbReference>
<keyword evidence="1" id="KW-0472">Membrane</keyword>
<name>A0A448XCS6_9PLAT</name>
<evidence type="ECO:0000313" key="3">
    <source>
        <dbReference type="Proteomes" id="UP000784294"/>
    </source>
</evidence>
<reference evidence="2" key="1">
    <citation type="submission" date="2018-11" db="EMBL/GenBank/DDBJ databases">
        <authorList>
            <consortium name="Pathogen Informatics"/>
        </authorList>
    </citation>
    <scope>NUCLEOTIDE SEQUENCE</scope>
</reference>